<proteinExistence type="inferred from homology"/>
<dbReference type="InterPro" id="IPR036388">
    <property type="entry name" value="WH-like_DNA-bd_sf"/>
</dbReference>
<dbReference type="Pfam" id="PF02770">
    <property type="entry name" value="Acyl-CoA_dh_M"/>
    <property type="match status" value="1"/>
</dbReference>
<evidence type="ECO:0000256" key="4">
    <source>
        <dbReference type="ARBA" id="ARBA00022827"/>
    </source>
</evidence>
<dbReference type="SUPFAM" id="SSF56645">
    <property type="entry name" value="Acyl-CoA dehydrogenase NM domain-like"/>
    <property type="match status" value="1"/>
</dbReference>
<sequence>MYSLGRISSQTRSARFGSLISRNFSENAPAEVKTKERKMIARKTYDLIEKSGAAVEKWSLSRGLAMNKFEKDFIIYPEYSETDDVEMIKGYTDAFRKDLEKALEVCSQSENSLSDQIMACLLKHNVTSAFVSADYGGLGMTNKDLLQLYEVLGANWSVYATINATHVFSNILTIYGTDEQKSKYLPKIASGQCKPAICLSEDEMGSDLSAMKAEITGGNKSSQKLSGKKISVIDGDNADVYLVFAQRPNPGSKNRRLTCVLVDREELGDGAITVVQRKNTIGLKQCHVSSILFSNVPITAENVVGADNEVQEMALEVTSSNKMFFGSAVCAYMKGLLEHLSHHCNRTVQNGVTLSANAGVQKAITNLSMSVYVLETISYYLGGLLDEKLVVATDIENAIVHMASRTKHDSESSCSSHGSEPEKLTPSNDVVLNKYIEAGKIAEQIMKEILSKIVAGASVAQLCIEGDKRIVELTANYNKKDKKLKRGIALPVCISVDNVICHFAPLTSDPDTILKEGNMVKIDLGVHIDGFIGTCANTVVVGASKDNKVTGPKADVMVAAYNGMETAIRMLHAGKFKSTEVSTMIDDIAVVYKVHPVENMLCHQVEQNLIDGEKFIVMNPSEEQKAKIEAHEFEKFEVYAVDIFMSTGEGKAKPHSARTTVYRRLEEAVYNLKMKASRTFFSDVSLKHGTLLFNLRDCEDENKAKMAVNECERHGLLKAFPVFADAEGSFVAQFKSTVIIQPSGLLKTCSVPLNTEAVESNITIEKPEIKTILTLDAPSLERRRFRLDAPSLERRRFRLDASSLERRRFRLDAPSLERRRFRLDAPSPERRRFRLDAPSPERRRFRLDAPPLGRRRSSLVAPPLERRRFGLDARPLERRRSSLDARPLERRRSSLDARPLERRRSSLGAPPLERRRSSLVAPPLEHRRFRLDAPSLERRRFRLDAPSLERRRFRLDAPSLERRRFRLDAPSLERRRFRLDAPSLERRRFRLDAPSLERRRFRLDAPSLETRRPFTGASTLQTRRPFTGASSLKRRRSSEGASRLQ</sequence>
<comment type="caution">
    <text evidence="9">The sequence shown here is derived from an EMBL/GenBank/DDBJ whole genome shotgun (WGS) entry which is preliminary data.</text>
</comment>
<evidence type="ECO:0008006" key="11">
    <source>
        <dbReference type="Google" id="ProtNLM"/>
    </source>
</evidence>
<keyword evidence="3" id="KW-0285">Flavoprotein</keyword>
<dbReference type="Gene3D" id="1.10.540.10">
    <property type="entry name" value="Acyl-CoA dehydrogenase/oxidase, N-terminal domain"/>
    <property type="match status" value="1"/>
</dbReference>
<dbReference type="InterPro" id="IPR013786">
    <property type="entry name" value="AcylCoA_DH/ox_N"/>
</dbReference>
<evidence type="ECO:0000313" key="9">
    <source>
        <dbReference type="EMBL" id="KAK0398317.1"/>
    </source>
</evidence>
<evidence type="ECO:0000259" key="7">
    <source>
        <dbReference type="Pfam" id="PF02770"/>
    </source>
</evidence>
<gene>
    <name evidence="9" type="ORF">QR680_002531</name>
</gene>
<evidence type="ECO:0000259" key="6">
    <source>
        <dbReference type="Pfam" id="PF00557"/>
    </source>
</evidence>
<evidence type="ECO:0000256" key="5">
    <source>
        <dbReference type="SAM" id="MobiDB-lite"/>
    </source>
</evidence>
<feature type="domain" description="Acyl-CoA dehydrogenase/oxidase N-terminal" evidence="8">
    <location>
        <begin position="95"/>
        <end position="192"/>
    </location>
</feature>
<evidence type="ECO:0000259" key="8">
    <source>
        <dbReference type="Pfam" id="PF02771"/>
    </source>
</evidence>
<evidence type="ECO:0000256" key="1">
    <source>
        <dbReference type="ARBA" id="ARBA00001974"/>
    </source>
</evidence>
<dbReference type="SUPFAM" id="SSF55920">
    <property type="entry name" value="Creatinase/aminopeptidase"/>
    <property type="match status" value="1"/>
</dbReference>
<organism evidence="9 10">
    <name type="scientific">Steinernema hermaphroditum</name>
    <dbReference type="NCBI Taxonomy" id="289476"/>
    <lineage>
        <taxon>Eukaryota</taxon>
        <taxon>Metazoa</taxon>
        <taxon>Ecdysozoa</taxon>
        <taxon>Nematoda</taxon>
        <taxon>Chromadorea</taxon>
        <taxon>Rhabditida</taxon>
        <taxon>Tylenchina</taxon>
        <taxon>Panagrolaimomorpha</taxon>
        <taxon>Strongyloidoidea</taxon>
        <taxon>Steinernematidae</taxon>
        <taxon>Steinernema</taxon>
    </lineage>
</organism>
<dbReference type="InterPro" id="IPR046373">
    <property type="entry name" value="Acyl-CoA_Oxase/DH_mid-dom_sf"/>
</dbReference>
<dbReference type="InterPro" id="IPR006091">
    <property type="entry name" value="Acyl-CoA_Oxase/DH_mid-dom"/>
</dbReference>
<dbReference type="SUPFAM" id="SSF46785">
    <property type="entry name" value="Winged helix' DNA-binding domain"/>
    <property type="match status" value="1"/>
</dbReference>
<feature type="region of interest" description="Disordered" evidence="5">
    <location>
        <begin position="1008"/>
        <end position="1045"/>
    </location>
</feature>
<dbReference type="GO" id="GO:0050660">
    <property type="term" value="F:flavin adenine dinucleotide binding"/>
    <property type="evidence" value="ECO:0007669"/>
    <property type="project" value="InterPro"/>
</dbReference>
<dbReference type="Pfam" id="PF00557">
    <property type="entry name" value="Peptidase_M24"/>
    <property type="match status" value="1"/>
</dbReference>
<dbReference type="AlphaFoldDB" id="A0AA39H322"/>
<dbReference type="Pfam" id="PF02771">
    <property type="entry name" value="Acyl-CoA_dh_N"/>
    <property type="match status" value="1"/>
</dbReference>
<feature type="domain" description="Peptidase M24" evidence="6">
    <location>
        <begin position="435"/>
        <end position="615"/>
    </location>
</feature>
<evidence type="ECO:0000313" key="10">
    <source>
        <dbReference type="Proteomes" id="UP001175271"/>
    </source>
</evidence>
<evidence type="ECO:0000256" key="3">
    <source>
        <dbReference type="ARBA" id="ARBA00022630"/>
    </source>
</evidence>
<comment type="cofactor">
    <cofactor evidence="1">
        <name>FAD</name>
        <dbReference type="ChEBI" id="CHEBI:57692"/>
    </cofactor>
</comment>
<accession>A0AA39H322</accession>
<dbReference type="Gene3D" id="2.40.110.10">
    <property type="entry name" value="Butyryl-CoA Dehydrogenase, subunit A, domain 2"/>
    <property type="match status" value="1"/>
</dbReference>
<keyword evidence="4" id="KW-0274">FAD</keyword>
<dbReference type="CDD" id="cd01089">
    <property type="entry name" value="PA2G4-like"/>
    <property type="match status" value="1"/>
</dbReference>
<dbReference type="Gene3D" id="1.20.140.10">
    <property type="entry name" value="Butyryl-CoA Dehydrogenase, subunit A, domain 3"/>
    <property type="match status" value="1"/>
</dbReference>
<dbReference type="GO" id="GO:0016627">
    <property type="term" value="F:oxidoreductase activity, acting on the CH-CH group of donors"/>
    <property type="evidence" value="ECO:0007669"/>
    <property type="project" value="InterPro"/>
</dbReference>
<dbReference type="PANTHER" id="PTHR10804">
    <property type="entry name" value="PROTEASE FAMILY M24 METHIONYL AMINOPEPTIDASE, AMINOPEPTIDASE P"/>
    <property type="match status" value="1"/>
</dbReference>
<feature type="compositionally biased region" description="Polar residues" evidence="5">
    <location>
        <begin position="1016"/>
        <end position="1030"/>
    </location>
</feature>
<dbReference type="InterPro" id="IPR036390">
    <property type="entry name" value="WH_DNA-bd_sf"/>
</dbReference>
<dbReference type="InterPro" id="IPR009100">
    <property type="entry name" value="AcylCoA_DH/oxidase_NM_dom_sf"/>
</dbReference>
<evidence type="ECO:0000256" key="2">
    <source>
        <dbReference type="ARBA" id="ARBA00007319"/>
    </source>
</evidence>
<dbReference type="InterPro" id="IPR047113">
    <property type="entry name" value="PA2G4/ARX1"/>
</dbReference>
<feature type="region of interest" description="Disordered" evidence="5">
    <location>
        <begin position="884"/>
        <end position="919"/>
    </location>
</feature>
<feature type="compositionally biased region" description="Basic and acidic residues" evidence="5">
    <location>
        <begin position="884"/>
        <end position="904"/>
    </location>
</feature>
<dbReference type="Gene3D" id="1.10.10.10">
    <property type="entry name" value="Winged helix-like DNA-binding domain superfamily/Winged helix DNA-binding domain"/>
    <property type="match status" value="1"/>
</dbReference>
<keyword evidence="10" id="KW-1185">Reference proteome</keyword>
<comment type="similarity">
    <text evidence="2">Belongs to the peptidase M24 family.</text>
</comment>
<dbReference type="Gene3D" id="3.90.230.10">
    <property type="entry name" value="Creatinase/methionine aminopeptidase superfamily"/>
    <property type="match status" value="1"/>
</dbReference>
<dbReference type="InterPro" id="IPR036005">
    <property type="entry name" value="Creatinase/aminopeptidase-like"/>
</dbReference>
<name>A0AA39H322_9BILA</name>
<dbReference type="Proteomes" id="UP001175271">
    <property type="component" value="Unassembled WGS sequence"/>
</dbReference>
<dbReference type="InterPro" id="IPR000994">
    <property type="entry name" value="Pept_M24"/>
</dbReference>
<dbReference type="PANTHER" id="PTHR10804:SF11">
    <property type="entry name" value="PROLIFERATION-ASSOCIATED PROTEIN 2G4"/>
    <property type="match status" value="1"/>
</dbReference>
<dbReference type="EMBL" id="JAUCMV010000005">
    <property type="protein sequence ID" value="KAK0398317.1"/>
    <property type="molecule type" value="Genomic_DNA"/>
</dbReference>
<dbReference type="FunFam" id="1.10.10.10:FF:000029">
    <property type="entry name" value="Proliferation-associated 2G4, a"/>
    <property type="match status" value="1"/>
</dbReference>
<feature type="domain" description="Acyl-CoA oxidase/dehydrogenase middle" evidence="7">
    <location>
        <begin position="196"/>
        <end position="296"/>
    </location>
</feature>
<dbReference type="InterPro" id="IPR037069">
    <property type="entry name" value="AcylCoA_DH/ox_N_sf"/>
</dbReference>
<protein>
    <recommendedName>
        <fullName evidence="11">Peptidase M24 domain-containing protein</fullName>
    </recommendedName>
</protein>
<reference evidence="9" key="1">
    <citation type="submission" date="2023-06" db="EMBL/GenBank/DDBJ databases">
        <title>Genomic analysis of the entomopathogenic nematode Steinernema hermaphroditum.</title>
        <authorList>
            <person name="Schwarz E.M."/>
            <person name="Heppert J.K."/>
            <person name="Baniya A."/>
            <person name="Schwartz H.T."/>
            <person name="Tan C.-H."/>
            <person name="Antoshechkin I."/>
            <person name="Sternberg P.W."/>
            <person name="Goodrich-Blair H."/>
            <person name="Dillman A.R."/>
        </authorList>
    </citation>
    <scope>NUCLEOTIDE SEQUENCE</scope>
    <source>
        <strain evidence="9">PS9179</strain>
        <tissue evidence="9">Whole animal</tissue>
    </source>
</reference>